<keyword evidence="2" id="KW-0223">Dioxygenase</keyword>
<reference evidence="2 3" key="1">
    <citation type="submission" date="2019-10" db="EMBL/GenBank/DDBJ databases">
        <title>Unraveling microbial dark matter from salterns through culturing: the case of the genus Halosegnis.</title>
        <authorList>
            <person name="Duran-Viseras A."/>
            <person name="Andrei A.-S."/>
            <person name="Vera-Gargallo B."/>
            <person name="Ghai R."/>
            <person name="Sanchez-Porro C."/>
            <person name="Ventosa A."/>
        </authorList>
    </citation>
    <scope>NUCLEOTIDE SEQUENCE [LARGE SCALE GENOMIC DNA]</scope>
    <source>
        <strain evidence="2 3">F17-44</strain>
    </source>
</reference>
<dbReference type="Gene3D" id="3.10.180.10">
    <property type="entry name" value="2,3-Dihydroxybiphenyl 1,2-Dioxygenase, domain 1"/>
    <property type="match status" value="2"/>
</dbReference>
<dbReference type="RefSeq" id="WP_152119403.1">
    <property type="nucleotide sequence ID" value="NZ_QJOW01000001.1"/>
</dbReference>
<dbReference type="CDD" id="cd08347">
    <property type="entry name" value="PcpA_C_like"/>
    <property type="match status" value="1"/>
</dbReference>
<feature type="domain" description="VOC" evidence="1">
    <location>
        <begin position="154"/>
        <end position="269"/>
    </location>
</feature>
<proteinExistence type="predicted"/>
<feature type="domain" description="VOC" evidence="1">
    <location>
        <begin position="8"/>
        <end position="133"/>
    </location>
</feature>
<dbReference type="OrthoDB" id="9710at2157"/>
<accession>A0A5N5UIK4</accession>
<gene>
    <name evidence="2" type="ORF">DMP03_03950</name>
</gene>
<evidence type="ECO:0000259" key="1">
    <source>
        <dbReference type="PROSITE" id="PS51819"/>
    </source>
</evidence>
<name>A0A5N5UIK4_9EURY</name>
<dbReference type="InterPro" id="IPR052537">
    <property type="entry name" value="Extradiol_RC_dioxygenase"/>
</dbReference>
<sequence length="314" mass="34625">MAKAPIQGLHHVTSMASDPDETVRFLRDVLSLRLVKQTVNFDDVTTYHLYFGNETGEPGTALTIFPFGEGQSGTVGAGQVETTAFHVPTGSLDYWADRLDSHDVDRDEVTDRFGGQVLGFRDGDGLRYELVASDASSVEPWAGSDVPTEHAICGFHSVTLALVDTAETAGLLQFMGYEQTAEEGAYTRFETEGDRATIVDLHETSDRGQPGLGTVHHVAFRVPDDDGQFAWREALSEEGYGVTEQKDRQYFRSIYFRERGGILFEFATDGPGFTADESVDELGETLKLPEWLEGDRERIESSLPELTATPAEVR</sequence>
<dbReference type="Proteomes" id="UP000326302">
    <property type="component" value="Unassembled WGS sequence"/>
</dbReference>
<dbReference type="AlphaFoldDB" id="A0A5N5UIK4"/>
<comment type="caution">
    <text evidence="2">The sequence shown here is derived from an EMBL/GenBank/DDBJ whole genome shotgun (WGS) entry which is preliminary data.</text>
</comment>
<dbReference type="SUPFAM" id="SSF54593">
    <property type="entry name" value="Glyoxalase/Bleomycin resistance protein/Dihydroxybiphenyl dioxygenase"/>
    <property type="match status" value="1"/>
</dbReference>
<dbReference type="GO" id="GO:0051213">
    <property type="term" value="F:dioxygenase activity"/>
    <property type="evidence" value="ECO:0007669"/>
    <property type="project" value="UniProtKB-KW"/>
</dbReference>
<organism evidence="2 3">
    <name type="scientific">Halosegnis rubeus</name>
    <dbReference type="NCBI Taxonomy" id="2212850"/>
    <lineage>
        <taxon>Archaea</taxon>
        <taxon>Methanobacteriati</taxon>
        <taxon>Methanobacteriota</taxon>
        <taxon>Stenosarchaea group</taxon>
        <taxon>Halobacteria</taxon>
        <taxon>Halobacteriales</taxon>
        <taxon>Natronomonadaceae</taxon>
        <taxon>Halosegnis</taxon>
    </lineage>
</organism>
<dbReference type="InterPro" id="IPR004360">
    <property type="entry name" value="Glyas_Fos-R_dOase_dom"/>
</dbReference>
<evidence type="ECO:0000313" key="3">
    <source>
        <dbReference type="Proteomes" id="UP000326302"/>
    </source>
</evidence>
<dbReference type="InterPro" id="IPR029068">
    <property type="entry name" value="Glyas_Bleomycin-R_OHBP_Dase"/>
</dbReference>
<dbReference type="PROSITE" id="PS51819">
    <property type="entry name" value="VOC"/>
    <property type="match status" value="2"/>
</dbReference>
<dbReference type="PANTHER" id="PTHR36110:SF2">
    <property type="entry name" value="RING-CLEAVING DIOXYGENASE MHQE-RELATED"/>
    <property type="match status" value="1"/>
</dbReference>
<evidence type="ECO:0000313" key="2">
    <source>
        <dbReference type="EMBL" id="KAB7518518.1"/>
    </source>
</evidence>
<dbReference type="InterPro" id="IPR037523">
    <property type="entry name" value="VOC_core"/>
</dbReference>
<dbReference type="PANTHER" id="PTHR36110">
    <property type="entry name" value="RING-CLEAVING DIOXYGENASE MHQE-RELATED"/>
    <property type="match status" value="1"/>
</dbReference>
<dbReference type="EMBL" id="QJOW01000001">
    <property type="protein sequence ID" value="KAB7518518.1"/>
    <property type="molecule type" value="Genomic_DNA"/>
</dbReference>
<keyword evidence="2" id="KW-0560">Oxidoreductase</keyword>
<dbReference type="Pfam" id="PF00903">
    <property type="entry name" value="Glyoxalase"/>
    <property type="match status" value="2"/>
</dbReference>
<protein>
    <submittedName>
        <fullName evidence="2">Ring-cleaving dioxygenase</fullName>
    </submittedName>
</protein>